<keyword evidence="1" id="KW-0969">Cilium</keyword>
<name>A0A7G9FMT5_9FIRM</name>
<dbReference type="KEGG" id="wcp:H9Q76_00720"/>
<dbReference type="AlphaFoldDB" id="A0A7G9FMT5"/>
<gene>
    <name evidence="1" type="ORF">H9Q76_00720</name>
</gene>
<organism evidence="1 2">
    <name type="scientific">Wujia chipingensis</name>
    <dbReference type="NCBI Taxonomy" id="2763670"/>
    <lineage>
        <taxon>Bacteria</taxon>
        <taxon>Bacillati</taxon>
        <taxon>Bacillota</taxon>
        <taxon>Clostridia</taxon>
        <taxon>Lachnospirales</taxon>
        <taxon>Lachnospiraceae</taxon>
        <taxon>Wujia</taxon>
    </lineage>
</organism>
<keyword evidence="2" id="KW-1185">Reference proteome</keyword>
<dbReference type="Gene3D" id="1.20.120.340">
    <property type="entry name" value="Flagellar protein FliS"/>
    <property type="match status" value="1"/>
</dbReference>
<dbReference type="SUPFAM" id="SSF101116">
    <property type="entry name" value="Flagellar export chaperone FliS"/>
    <property type="match status" value="1"/>
</dbReference>
<protein>
    <submittedName>
        <fullName evidence="1">Flagellar protein FliS</fullName>
    </submittedName>
</protein>
<reference evidence="1 2" key="1">
    <citation type="submission" date="2020-08" db="EMBL/GenBank/DDBJ databases">
        <authorList>
            <person name="Liu C."/>
            <person name="Sun Q."/>
        </authorList>
    </citation>
    <scope>NUCLEOTIDE SEQUENCE [LARGE SCALE GENOMIC DNA]</scope>
    <source>
        <strain evidence="1 2">NSJ-4</strain>
    </source>
</reference>
<dbReference type="GO" id="GO:0044780">
    <property type="term" value="P:bacterial-type flagellum assembly"/>
    <property type="evidence" value="ECO:0007669"/>
    <property type="project" value="InterPro"/>
</dbReference>
<dbReference type="InterPro" id="IPR003713">
    <property type="entry name" value="FliS"/>
</dbReference>
<evidence type="ECO:0000313" key="2">
    <source>
        <dbReference type="Proteomes" id="UP000515819"/>
    </source>
</evidence>
<dbReference type="InterPro" id="IPR036584">
    <property type="entry name" value="FliS_sf"/>
</dbReference>
<sequence length="159" mass="18210">MTQEQKQEFTRRISQENHSGLILVLCDIFHTYGNDAIAAYEADDATAYLQNIGQARRAMQELIECFSKEDPLGRNVIAILRFIYGKLVRSEVRRQPDELDRCVQMVDDLRVGFVHLHELDNEGAVMQNVHQVYAGLTYGKGTLNESIQGVNYEKRGYQV</sequence>
<dbReference type="Proteomes" id="UP000515819">
    <property type="component" value="Chromosome"/>
</dbReference>
<proteinExistence type="predicted"/>
<evidence type="ECO:0000313" key="1">
    <source>
        <dbReference type="EMBL" id="QNL99866.1"/>
    </source>
</evidence>
<dbReference type="Pfam" id="PF02561">
    <property type="entry name" value="FliS"/>
    <property type="match status" value="1"/>
</dbReference>
<accession>A0A7G9FMT5</accession>
<dbReference type="RefSeq" id="WP_249321359.1">
    <property type="nucleotide sequence ID" value="NZ_CP060632.1"/>
</dbReference>
<keyword evidence="1" id="KW-0966">Cell projection</keyword>
<keyword evidence="1" id="KW-0282">Flagellum</keyword>
<dbReference type="EMBL" id="CP060632">
    <property type="protein sequence ID" value="QNL99866.1"/>
    <property type="molecule type" value="Genomic_DNA"/>
</dbReference>